<dbReference type="InterPro" id="IPR037523">
    <property type="entry name" value="VOC_core"/>
</dbReference>
<comment type="caution">
    <text evidence="2">The sequence shown here is derived from an EMBL/GenBank/DDBJ whole genome shotgun (WGS) entry which is preliminary data.</text>
</comment>
<dbReference type="SUPFAM" id="SSF54593">
    <property type="entry name" value="Glyoxalase/Bleomycin resistance protein/Dihydroxybiphenyl dioxygenase"/>
    <property type="match status" value="1"/>
</dbReference>
<dbReference type="Proteomes" id="UP000632774">
    <property type="component" value="Unassembled WGS sequence"/>
</dbReference>
<dbReference type="EMBL" id="JADFFM010000002">
    <property type="protein sequence ID" value="MBE9667286.1"/>
    <property type="molecule type" value="Genomic_DNA"/>
</dbReference>
<reference evidence="2 3" key="1">
    <citation type="submission" date="2020-10" db="EMBL/GenBank/DDBJ databases">
        <title>Mucilaginibacter mali sp. nov., isolated from rhizosphere soil of apple orchard.</title>
        <authorList>
            <person name="Lee J.-S."/>
            <person name="Kim H.S."/>
            <person name="Kim J.-S."/>
        </authorList>
    </citation>
    <scope>NUCLEOTIDE SEQUENCE [LARGE SCALE GENOMIC DNA]</scope>
    <source>
        <strain evidence="2 3">KCTC 23157</strain>
    </source>
</reference>
<evidence type="ECO:0000259" key="1">
    <source>
        <dbReference type="PROSITE" id="PS51819"/>
    </source>
</evidence>
<keyword evidence="3" id="KW-1185">Reference proteome</keyword>
<gene>
    <name evidence="2" type="ORF">IRJ18_13020</name>
</gene>
<feature type="domain" description="VOC" evidence="1">
    <location>
        <begin position="5"/>
        <end position="129"/>
    </location>
</feature>
<sequence length="130" mass="14197">MFKDTKAFSGFSVDDIEKAAQFYGETLGLEITRKEMGVTLLGIKIAGNENNIMVYPKPNHEPATYTILNFPVDDVEKAVDALAAKGVQFEHYDYDQLKTDAKGIARGNGGPVIAWFKDPAGNILSVLGDK</sequence>
<dbReference type="RefSeq" id="WP_194106762.1">
    <property type="nucleotide sequence ID" value="NZ_JADFFM010000002.1"/>
</dbReference>
<dbReference type="Pfam" id="PF00903">
    <property type="entry name" value="Glyoxalase"/>
    <property type="match status" value="1"/>
</dbReference>
<dbReference type="PROSITE" id="PS51819">
    <property type="entry name" value="VOC"/>
    <property type="match status" value="1"/>
</dbReference>
<protein>
    <submittedName>
        <fullName evidence="2">VOC family protein</fullName>
    </submittedName>
</protein>
<evidence type="ECO:0000313" key="3">
    <source>
        <dbReference type="Proteomes" id="UP000632774"/>
    </source>
</evidence>
<dbReference type="InterPro" id="IPR004360">
    <property type="entry name" value="Glyas_Fos-R_dOase_dom"/>
</dbReference>
<organism evidence="2 3">
    <name type="scientific">Mucilaginibacter boryungensis</name>
    <dbReference type="NCBI Taxonomy" id="768480"/>
    <lineage>
        <taxon>Bacteria</taxon>
        <taxon>Pseudomonadati</taxon>
        <taxon>Bacteroidota</taxon>
        <taxon>Sphingobacteriia</taxon>
        <taxon>Sphingobacteriales</taxon>
        <taxon>Sphingobacteriaceae</taxon>
        <taxon>Mucilaginibacter</taxon>
    </lineage>
</organism>
<accession>A0ABR9XJA3</accession>
<name>A0ABR9XJA3_9SPHI</name>
<dbReference type="InterPro" id="IPR029068">
    <property type="entry name" value="Glyas_Bleomycin-R_OHBP_Dase"/>
</dbReference>
<evidence type="ECO:0000313" key="2">
    <source>
        <dbReference type="EMBL" id="MBE9667286.1"/>
    </source>
</evidence>
<dbReference type="Gene3D" id="3.10.180.10">
    <property type="entry name" value="2,3-Dihydroxybiphenyl 1,2-Dioxygenase, domain 1"/>
    <property type="match status" value="1"/>
</dbReference>
<proteinExistence type="predicted"/>